<evidence type="ECO:0000313" key="1">
    <source>
        <dbReference type="EMBL" id="MCI43856.1"/>
    </source>
</evidence>
<name>A0A392S7J0_9FABA</name>
<reference evidence="1 2" key="1">
    <citation type="journal article" date="2018" name="Front. Plant Sci.">
        <title>Red Clover (Trifolium pratense) and Zigzag Clover (T. medium) - A Picture of Genomic Similarities and Differences.</title>
        <authorList>
            <person name="Dluhosova J."/>
            <person name="Istvanek J."/>
            <person name="Nedelnik J."/>
            <person name="Repkova J."/>
        </authorList>
    </citation>
    <scope>NUCLEOTIDE SEQUENCE [LARGE SCALE GENOMIC DNA]</scope>
    <source>
        <strain evidence="2">cv. 10/8</strain>
        <tissue evidence="1">Leaf</tissue>
    </source>
</reference>
<comment type="caution">
    <text evidence="1">The sequence shown here is derived from an EMBL/GenBank/DDBJ whole genome shotgun (WGS) entry which is preliminary data.</text>
</comment>
<protein>
    <submittedName>
        <fullName evidence="1">Uncharacterized protein</fullName>
    </submittedName>
</protein>
<evidence type="ECO:0000313" key="2">
    <source>
        <dbReference type="Proteomes" id="UP000265520"/>
    </source>
</evidence>
<dbReference type="Proteomes" id="UP000265520">
    <property type="component" value="Unassembled WGS sequence"/>
</dbReference>
<dbReference type="AlphaFoldDB" id="A0A392S7J0"/>
<proteinExistence type="predicted"/>
<feature type="non-terminal residue" evidence="1">
    <location>
        <position position="1"/>
    </location>
</feature>
<accession>A0A392S7J0</accession>
<organism evidence="1 2">
    <name type="scientific">Trifolium medium</name>
    <dbReference type="NCBI Taxonomy" id="97028"/>
    <lineage>
        <taxon>Eukaryota</taxon>
        <taxon>Viridiplantae</taxon>
        <taxon>Streptophyta</taxon>
        <taxon>Embryophyta</taxon>
        <taxon>Tracheophyta</taxon>
        <taxon>Spermatophyta</taxon>
        <taxon>Magnoliopsida</taxon>
        <taxon>eudicotyledons</taxon>
        <taxon>Gunneridae</taxon>
        <taxon>Pentapetalae</taxon>
        <taxon>rosids</taxon>
        <taxon>fabids</taxon>
        <taxon>Fabales</taxon>
        <taxon>Fabaceae</taxon>
        <taxon>Papilionoideae</taxon>
        <taxon>50 kb inversion clade</taxon>
        <taxon>NPAAA clade</taxon>
        <taxon>Hologalegina</taxon>
        <taxon>IRL clade</taxon>
        <taxon>Trifolieae</taxon>
        <taxon>Trifolium</taxon>
    </lineage>
</organism>
<dbReference type="EMBL" id="LXQA010322810">
    <property type="protein sequence ID" value="MCI43856.1"/>
    <property type="molecule type" value="Genomic_DNA"/>
</dbReference>
<sequence length="52" mass="5771">FLLGTASRQSCPLQLADNPARINRFAAPSHVLYRINSIPINAGQLIYRMEAT</sequence>
<keyword evidence="2" id="KW-1185">Reference proteome</keyword>